<dbReference type="SMART" id="SM01218">
    <property type="entry name" value="FoP_duplication"/>
    <property type="match status" value="1"/>
</dbReference>
<dbReference type="EMBL" id="JACMSC010000014">
    <property type="protein sequence ID" value="KAG6491394.1"/>
    <property type="molecule type" value="Genomic_DNA"/>
</dbReference>
<reference evidence="5 6" key="1">
    <citation type="submission" date="2020-08" db="EMBL/GenBank/DDBJ databases">
        <title>Plant Genome Project.</title>
        <authorList>
            <person name="Zhang R.-G."/>
        </authorList>
    </citation>
    <scope>NUCLEOTIDE SEQUENCE [LARGE SCALE GENOMIC DNA]</scope>
    <source>
        <tissue evidence="5">Rhizome</tissue>
    </source>
</reference>
<dbReference type="GO" id="GO:0003729">
    <property type="term" value="F:mRNA binding"/>
    <property type="evidence" value="ECO:0007669"/>
    <property type="project" value="TreeGrafter"/>
</dbReference>
<dbReference type="SMART" id="SM00360">
    <property type="entry name" value="RRM"/>
    <property type="match status" value="1"/>
</dbReference>
<dbReference type="InterPro" id="IPR025715">
    <property type="entry name" value="FoP_C"/>
</dbReference>
<keyword evidence="6" id="KW-1185">Reference proteome</keyword>
<dbReference type="GO" id="GO:0005634">
    <property type="term" value="C:nucleus"/>
    <property type="evidence" value="ECO:0007669"/>
    <property type="project" value="TreeGrafter"/>
</dbReference>
<dbReference type="CDD" id="cd12680">
    <property type="entry name" value="RRM_THOC4"/>
    <property type="match status" value="1"/>
</dbReference>
<dbReference type="PANTHER" id="PTHR19965:SF35">
    <property type="entry name" value="RNA ANNEALING PROTEIN YRA1"/>
    <property type="match status" value="1"/>
</dbReference>
<dbReference type="AlphaFoldDB" id="A0A8J5G4H1"/>
<protein>
    <recommendedName>
        <fullName evidence="4">RRM domain-containing protein</fullName>
    </recommendedName>
</protein>
<dbReference type="InterPro" id="IPR000504">
    <property type="entry name" value="RRM_dom"/>
</dbReference>
<evidence type="ECO:0000313" key="5">
    <source>
        <dbReference type="EMBL" id="KAG6491394.1"/>
    </source>
</evidence>
<dbReference type="Proteomes" id="UP000734854">
    <property type="component" value="Unassembled WGS sequence"/>
</dbReference>
<dbReference type="PROSITE" id="PS50102">
    <property type="entry name" value="RRM"/>
    <property type="match status" value="1"/>
</dbReference>
<sequence>MSGALDMSLDDIIKSSKKTAGGGRGRGREGGGPSRRAPNRTANRSAPYSAGKAPDSVWQHGMYSTAQAGGFPAATARASSIETGTKLYISNLEFGVSNEDIKELFSEVGDLKRYSINYDRSGRSKGSAEVVFARRTDAIAAVKRYNNVLLDGKPMKIEIIGTNISTPAVVPQATDGAFGKPNGTSKSTGPARVSPGWPRAGGRGRGRSRGRGKGRSEPVSAEALDADLDNENLVSGLSRHFIRLINPISLSLLLRLRCLYGWDSFVRASQVHTGIGLRTSVCPKEKLQGLFTGVIKHGQLIAYMCSGVDVVRPTTMSIFRTVVDVYMFHSISLHISLWKSTFELLVEVNSSQFNRWSNCAAFHRPQFVPFSVISCNRLTSPFSCALARYWGHRSPLKRCTKVADAFSFVLGEPLSITSISTGNASVALIASFPSGWLDSTDTMARVSSSTVDLGSISSPTRIGTSPALAAFTLLPC</sequence>
<feature type="domain" description="RRM" evidence="4">
    <location>
        <begin position="85"/>
        <end position="162"/>
    </location>
</feature>
<feature type="compositionally biased region" description="Basic residues" evidence="3">
    <location>
        <begin position="202"/>
        <end position="213"/>
    </location>
</feature>
<dbReference type="Gene3D" id="3.30.70.330">
    <property type="match status" value="1"/>
</dbReference>
<feature type="region of interest" description="Disordered" evidence="3">
    <location>
        <begin position="172"/>
        <end position="221"/>
    </location>
</feature>
<keyword evidence="1 2" id="KW-0694">RNA-binding</keyword>
<dbReference type="InterPro" id="IPR051229">
    <property type="entry name" value="ALYREF_mRNA_export"/>
</dbReference>
<evidence type="ECO:0000313" key="6">
    <source>
        <dbReference type="Proteomes" id="UP000734854"/>
    </source>
</evidence>
<dbReference type="InterPro" id="IPR012677">
    <property type="entry name" value="Nucleotide-bd_a/b_plait_sf"/>
</dbReference>
<evidence type="ECO:0000256" key="3">
    <source>
        <dbReference type="SAM" id="MobiDB-lite"/>
    </source>
</evidence>
<dbReference type="GO" id="GO:0006406">
    <property type="term" value="P:mRNA export from nucleus"/>
    <property type="evidence" value="ECO:0007669"/>
    <property type="project" value="TreeGrafter"/>
</dbReference>
<proteinExistence type="predicted"/>
<organism evidence="5 6">
    <name type="scientific">Zingiber officinale</name>
    <name type="common">Ginger</name>
    <name type="synonym">Amomum zingiber</name>
    <dbReference type="NCBI Taxonomy" id="94328"/>
    <lineage>
        <taxon>Eukaryota</taxon>
        <taxon>Viridiplantae</taxon>
        <taxon>Streptophyta</taxon>
        <taxon>Embryophyta</taxon>
        <taxon>Tracheophyta</taxon>
        <taxon>Spermatophyta</taxon>
        <taxon>Magnoliopsida</taxon>
        <taxon>Liliopsida</taxon>
        <taxon>Zingiberales</taxon>
        <taxon>Zingiberaceae</taxon>
        <taxon>Zingiber</taxon>
    </lineage>
</organism>
<evidence type="ECO:0000256" key="1">
    <source>
        <dbReference type="ARBA" id="ARBA00022884"/>
    </source>
</evidence>
<dbReference type="PANTHER" id="PTHR19965">
    <property type="entry name" value="RNA AND EXPORT FACTOR BINDING PROTEIN"/>
    <property type="match status" value="1"/>
</dbReference>
<feature type="region of interest" description="Disordered" evidence="3">
    <location>
        <begin position="1"/>
        <end position="53"/>
    </location>
</feature>
<accession>A0A8J5G4H1</accession>
<comment type="caution">
    <text evidence="5">The sequence shown here is derived from an EMBL/GenBank/DDBJ whole genome shotgun (WGS) entry which is preliminary data.</text>
</comment>
<name>A0A8J5G4H1_ZINOF</name>
<evidence type="ECO:0000259" key="4">
    <source>
        <dbReference type="PROSITE" id="PS50102"/>
    </source>
</evidence>
<dbReference type="SUPFAM" id="SSF54928">
    <property type="entry name" value="RNA-binding domain, RBD"/>
    <property type="match status" value="1"/>
</dbReference>
<dbReference type="Pfam" id="PF00076">
    <property type="entry name" value="RRM_1"/>
    <property type="match status" value="1"/>
</dbReference>
<evidence type="ECO:0000256" key="2">
    <source>
        <dbReference type="PROSITE-ProRule" id="PRU00176"/>
    </source>
</evidence>
<gene>
    <name evidence="5" type="ORF">ZIOFF_052736</name>
</gene>
<dbReference type="InterPro" id="IPR035979">
    <property type="entry name" value="RBD_domain_sf"/>
</dbReference>